<name>A0ABR0A077_9CRUS</name>
<dbReference type="EMBL" id="JAOYFB010000036">
    <property type="protein sequence ID" value="KAK4018530.1"/>
    <property type="molecule type" value="Genomic_DNA"/>
</dbReference>
<keyword evidence="2" id="KW-1185">Reference proteome</keyword>
<protein>
    <submittedName>
        <fullName evidence="1">Uncharacterized protein</fullName>
    </submittedName>
</protein>
<accession>A0ABR0A077</accession>
<dbReference type="Proteomes" id="UP001234178">
    <property type="component" value="Unassembled WGS sequence"/>
</dbReference>
<evidence type="ECO:0000313" key="2">
    <source>
        <dbReference type="Proteomes" id="UP001234178"/>
    </source>
</evidence>
<evidence type="ECO:0000313" key="1">
    <source>
        <dbReference type="EMBL" id="KAK4018530.1"/>
    </source>
</evidence>
<sequence>MQMMYYRKLKISEKTKPCFAMQVPRSHLTFIGDTVIVYYSMVLSESRVKTLLFSHARQLLRRDPLGTTVNHAYNASTYIKGAPAFSSDQVLEIIHSSLLTLFQEFSSSTTLSL</sequence>
<proteinExistence type="predicted"/>
<gene>
    <name evidence="1" type="ORF">OUZ56_000581</name>
</gene>
<organism evidence="1 2">
    <name type="scientific">Daphnia magna</name>
    <dbReference type="NCBI Taxonomy" id="35525"/>
    <lineage>
        <taxon>Eukaryota</taxon>
        <taxon>Metazoa</taxon>
        <taxon>Ecdysozoa</taxon>
        <taxon>Arthropoda</taxon>
        <taxon>Crustacea</taxon>
        <taxon>Branchiopoda</taxon>
        <taxon>Diplostraca</taxon>
        <taxon>Cladocera</taxon>
        <taxon>Anomopoda</taxon>
        <taxon>Daphniidae</taxon>
        <taxon>Daphnia</taxon>
    </lineage>
</organism>
<comment type="caution">
    <text evidence="1">The sequence shown here is derived from an EMBL/GenBank/DDBJ whole genome shotgun (WGS) entry which is preliminary data.</text>
</comment>
<reference evidence="1 2" key="1">
    <citation type="journal article" date="2023" name="Nucleic Acids Res.">
        <title>The hologenome of Daphnia magna reveals possible DNA methylation and microbiome-mediated evolution of the host genome.</title>
        <authorList>
            <person name="Chaturvedi A."/>
            <person name="Li X."/>
            <person name="Dhandapani V."/>
            <person name="Marshall H."/>
            <person name="Kissane S."/>
            <person name="Cuenca-Cambronero M."/>
            <person name="Asole G."/>
            <person name="Calvet F."/>
            <person name="Ruiz-Romero M."/>
            <person name="Marangio P."/>
            <person name="Guigo R."/>
            <person name="Rago D."/>
            <person name="Mirbahai L."/>
            <person name="Eastwood N."/>
            <person name="Colbourne J.K."/>
            <person name="Zhou J."/>
            <person name="Mallon E."/>
            <person name="Orsini L."/>
        </authorList>
    </citation>
    <scope>NUCLEOTIDE SEQUENCE [LARGE SCALE GENOMIC DNA]</scope>
    <source>
        <strain evidence="1">LRV0_1</strain>
    </source>
</reference>